<evidence type="ECO:0000313" key="1">
    <source>
        <dbReference type="EMBL" id="PAV16605.1"/>
    </source>
</evidence>
<reference evidence="1 2" key="1">
    <citation type="journal article" date="2017" name="Mol. Ecol.">
        <title>Comparative and population genomic landscape of Phellinus noxius: A hypervariable fungus causing root rot in trees.</title>
        <authorList>
            <person name="Chung C.L."/>
            <person name="Lee T.J."/>
            <person name="Akiba M."/>
            <person name="Lee H.H."/>
            <person name="Kuo T.H."/>
            <person name="Liu D."/>
            <person name="Ke H.M."/>
            <person name="Yokoi T."/>
            <person name="Roa M.B."/>
            <person name="Lu M.J."/>
            <person name="Chang Y.Y."/>
            <person name="Ann P.J."/>
            <person name="Tsai J.N."/>
            <person name="Chen C.Y."/>
            <person name="Tzean S.S."/>
            <person name="Ota Y."/>
            <person name="Hattori T."/>
            <person name="Sahashi N."/>
            <person name="Liou R.F."/>
            <person name="Kikuchi T."/>
            <person name="Tsai I.J."/>
        </authorList>
    </citation>
    <scope>NUCLEOTIDE SEQUENCE [LARGE SCALE GENOMIC DNA]</scope>
    <source>
        <strain evidence="1 2">FFPRI411160</strain>
    </source>
</reference>
<name>A0A286UAN2_9AGAM</name>
<proteinExistence type="predicted"/>
<organism evidence="1 2">
    <name type="scientific">Pyrrhoderma noxium</name>
    <dbReference type="NCBI Taxonomy" id="2282107"/>
    <lineage>
        <taxon>Eukaryota</taxon>
        <taxon>Fungi</taxon>
        <taxon>Dikarya</taxon>
        <taxon>Basidiomycota</taxon>
        <taxon>Agaricomycotina</taxon>
        <taxon>Agaricomycetes</taxon>
        <taxon>Hymenochaetales</taxon>
        <taxon>Hymenochaetaceae</taxon>
        <taxon>Pyrrhoderma</taxon>
    </lineage>
</organism>
<evidence type="ECO:0000313" key="2">
    <source>
        <dbReference type="Proteomes" id="UP000217199"/>
    </source>
</evidence>
<comment type="caution">
    <text evidence="1">The sequence shown here is derived from an EMBL/GenBank/DDBJ whole genome shotgun (WGS) entry which is preliminary data.</text>
</comment>
<dbReference type="OrthoDB" id="3261812at2759"/>
<sequence>MRTSTSLTSFLTSLRGYSSTKSLVSAQLGRPSHFSSLHSLSTLSHISIESISPHARTAPFIVIPKIRIYTTREPIHPCPSRDRVHRWCGFSGFGDGTLHPPSKGLTSCARSALARQGYATGSFRLNCSESIYAWREQTQTRTQTQVDVMEEKQERNGVGVGADRELETMETDCSLRDRYSPTTRFYHLGRDDNTYRDEKTEMLKQKEKLKQMTKATTNMRFNSYGLSSCATFTSGLSSLEDYFQDEDSSSSLDMDECVQNLDEEYIGQLPLPSPLPSPSQTTYFGIYPKSKPEKNTTSSSKTWLKPLRKPFSIMSPISRKFYFFGKSRKKLMKVTQKHRKSRSENFTGIVS</sequence>
<dbReference type="InParanoid" id="A0A286UAN2"/>
<gene>
    <name evidence="1" type="ORF">PNOK_0822500</name>
</gene>
<dbReference type="Proteomes" id="UP000217199">
    <property type="component" value="Unassembled WGS sequence"/>
</dbReference>
<accession>A0A286UAN2</accession>
<protein>
    <submittedName>
        <fullName evidence="1">Uncharacterized protein</fullName>
    </submittedName>
</protein>
<keyword evidence="2" id="KW-1185">Reference proteome</keyword>
<dbReference type="EMBL" id="NBII01000008">
    <property type="protein sequence ID" value="PAV16605.1"/>
    <property type="molecule type" value="Genomic_DNA"/>
</dbReference>
<dbReference type="AlphaFoldDB" id="A0A286UAN2"/>